<dbReference type="InterPro" id="IPR006683">
    <property type="entry name" value="Thioestr_dom"/>
</dbReference>
<protein>
    <submittedName>
        <fullName evidence="5">Thioesterase</fullName>
    </submittedName>
</protein>
<dbReference type="AlphaFoldDB" id="A0A0J7XTD7"/>
<dbReference type="InterPro" id="IPR033120">
    <property type="entry name" value="HOTDOG_ACOT"/>
</dbReference>
<dbReference type="GO" id="GO:0006637">
    <property type="term" value="P:acyl-CoA metabolic process"/>
    <property type="evidence" value="ECO:0007669"/>
    <property type="project" value="TreeGrafter"/>
</dbReference>
<feature type="domain" description="HotDog ACOT-type" evidence="4">
    <location>
        <begin position="140"/>
        <end position="252"/>
    </location>
</feature>
<dbReference type="PANTHER" id="PTHR11049:SF24">
    <property type="entry name" value="CYTOSOLIC ACYL COENZYME A THIOESTER HYDROLASE"/>
    <property type="match status" value="1"/>
</dbReference>
<evidence type="ECO:0000259" key="4">
    <source>
        <dbReference type="PROSITE" id="PS51770"/>
    </source>
</evidence>
<dbReference type="PANTHER" id="PTHR11049">
    <property type="entry name" value="ACYL COENZYME A THIOESTER HYDROLASE"/>
    <property type="match status" value="1"/>
</dbReference>
<name>A0A0J7XTD7_9SPHN</name>
<dbReference type="GO" id="GO:0005829">
    <property type="term" value="C:cytosol"/>
    <property type="evidence" value="ECO:0007669"/>
    <property type="project" value="TreeGrafter"/>
</dbReference>
<proteinExistence type="inferred from homology"/>
<dbReference type="Proteomes" id="UP000052268">
    <property type="component" value="Unassembled WGS sequence"/>
</dbReference>
<dbReference type="InterPro" id="IPR040170">
    <property type="entry name" value="Cytosol_ACT"/>
</dbReference>
<dbReference type="PROSITE" id="PS51770">
    <property type="entry name" value="HOTDOG_ACOT"/>
    <property type="match status" value="2"/>
</dbReference>
<dbReference type="Gene3D" id="3.10.129.10">
    <property type="entry name" value="Hotdog Thioesterase"/>
    <property type="match status" value="2"/>
</dbReference>
<organism evidence="5 6">
    <name type="scientific">Novosphingobium barchaimii LL02</name>
    <dbReference type="NCBI Taxonomy" id="1114963"/>
    <lineage>
        <taxon>Bacteria</taxon>
        <taxon>Pseudomonadati</taxon>
        <taxon>Pseudomonadota</taxon>
        <taxon>Alphaproteobacteria</taxon>
        <taxon>Sphingomonadales</taxon>
        <taxon>Sphingomonadaceae</taxon>
        <taxon>Novosphingobium</taxon>
    </lineage>
</organism>
<sequence>MTQISDPETFASSPVQLIDTVFPGDTNHHGTLFGGVALAHMDKIAFLAAARHARAQFVTACSDRIDFEAPGHVGDLIEATGRVVRVGNRSIDVEVELVAEAPVTGERRLCTRGKFTLVAEKGAETHLPFPPVPEAGVPGADGKLHMVDMVFPMQTNHYGSLFGGDALKMMGRAAFIASTRHARRPMIMGTSDRIDFKSPIREGEMIELISHVLMAGGDSVLVGVELWAENLLTGERRHSATAKFTMVTMDPSR</sequence>
<accession>A0A0J7XTD7</accession>
<dbReference type="OrthoDB" id="9801856at2"/>
<dbReference type="Pfam" id="PF03061">
    <property type="entry name" value="4HBT"/>
    <property type="match status" value="2"/>
</dbReference>
<dbReference type="CDD" id="cd03442">
    <property type="entry name" value="BFIT_BACH"/>
    <property type="match status" value="2"/>
</dbReference>
<feature type="domain" description="HotDog ACOT-type" evidence="4">
    <location>
        <begin position="11"/>
        <end position="123"/>
    </location>
</feature>
<evidence type="ECO:0000313" key="5">
    <source>
        <dbReference type="EMBL" id="KMS55076.1"/>
    </source>
</evidence>
<keyword evidence="2 3" id="KW-0378">Hydrolase</keyword>
<dbReference type="SUPFAM" id="SSF54637">
    <property type="entry name" value="Thioesterase/thiol ester dehydrase-isomerase"/>
    <property type="match status" value="2"/>
</dbReference>
<dbReference type="PATRIC" id="fig|1114963.3.peg.2562"/>
<evidence type="ECO:0000313" key="6">
    <source>
        <dbReference type="Proteomes" id="UP000052268"/>
    </source>
</evidence>
<comment type="caution">
    <text evidence="5">The sequence shown here is derived from an EMBL/GenBank/DDBJ whole genome shotgun (WGS) entry which is preliminary data.</text>
</comment>
<dbReference type="GO" id="GO:0009062">
    <property type="term" value="P:fatty acid catabolic process"/>
    <property type="evidence" value="ECO:0007669"/>
    <property type="project" value="TreeGrafter"/>
</dbReference>
<evidence type="ECO:0000256" key="3">
    <source>
        <dbReference type="PROSITE-ProRule" id="PRU01106"/>
    </source>
</evidence>
<dbReference type="RefSeq" id="WP_059151763.1">
    <property type="nucleotide sequence ID" value="NZ_KQ130454.1"/>
</dbReference>
<evidence type="ECO:0000256" key="1">
    <source>
        <dbReference type="ARBA" id="ARBA00010458"/>
    </source>
</evidence>
<dbReference type="EMBL" id="JACU01000005">
    <property type="protein sequence ID" value="KMS55076.1"/>
    <property type="molecule type" value="Genomic_DNA"/>
</dbReference>
<dbReference type="GO" id="GO:0052816">
    <property type="term" value="F:long-chain fatty acyl-CoA hydrolase activity"/>
    <property type="evidence" value="ECO:0007669"/>
    <property type="project" value="TreeGrafter"/>
</dbReference>
<reference evidence="5 6" key="1">
    <citation type="journal article" date="2015" name="G3 (Bethesda)">
        <title>Insights into Ongoing Evolution of the Hexachlorocyclohexane Catabolic Pathway from Comparative Genomics of Ten Sphingomonadaceae Strains.</title>
        <authorList>
            <person name="Pearce S.L."/>
            <person name="Oakeshott J.G."/>
            <person name="Pandey G."/>
        </authorList>
    </citation>
    <scope>NUCLEOTIDE SEQUENCE [LARGE SCALE GENOMIC DNA]</scope>
    <source>
        <strain evidence="5 6">LL02</strain>
    </source>
</reference>
<keyword evidence="6" id="KW-1185">Reference proteome</keyword>
<comment type="similarity">
    <text evidence="1">Belongs to the acyl coenzyme A hydrolase family.</text>
</comment>
<evidence type="ECO:0000256" key="2">
    <source>
        <dbReference type="ARBA" id="ARBA00022801"/>
    </source>
</evidence>
<gene>
    <name evidence="5" type="ORF">V474_18625</name>
</gene>
<dbReference type="InterPro" id="IPR029069">
    <property type="entry name" value="HotDog_dom_sf"/>
</dbReference>